<comment type="caution">
    <text evidence="1">The sequence shown here is derived from an EMBL/GenBank/DDBJ whole genome shotgun (WGS) entry which is preliminary data.</text>
</comment>
<dbReference type="AlphaFoldDB" id="A0AAV3RIV4"/>
<dbReference type="PANTHER" id="PTHR33116">
    <property type="entry name" value="REVERSE TRANSCRIPTASE ZINC-BINDING DOMAIN-CONTAINING PROTEIN-RELATED-RELATED"/>
    <property type="match status" value="1"/>
</dbReference>
<keyword evidence="2" id="KW-1185">Reference proteome</keyword>
<reference evidence="1 2" key="1">
    <citation type="submission" date="2024-01" db="EMBL/GenBank/DDBJ databases">
        <title>The complete chloroplast genome sequence of Lithospermum erythrorhizon: insights into the phylogenetic relationship among Boraginaceae species and the maternal lineages of purple gromwells.</title>
        <authorList>
            <person name="Okada T."/>
            <person name="Watanabe K."/>
        </authorList>
    </citation>
    <scope>NUCLEOTIDE SEQUENCE [LARGE SCALE GENOMIC DNA]</scope>
</reference>
<protein>
    <recommendedName>
        <fullName evidence="3">Reverse transcriptase domain-containing protein</fullName>
    </recommendedName>
</protein>
<sequence>MLRAVEETRELSGIPISREGPSISHILFADDTMIFCRASVEEGAEVMNILRVYEEASGQMVNNNKCSVSFSPKTRTETRGSILTALGMREVRDQGKYLELPSQIGRTKRYITERVEERTRGWKGKLLSQAGKEVLIKSVMSAIPNYVMNYFNSL</sequence>
<name>A0AAV3RIV4_LITER</name>
<organism evidence="1 2">
    <name type="scientific">Lithospermum erythrorhizon</name>
    <name type="common">Purple gromwell</name>
    <name type="synonym">Lithospermum officinale var. erythrorhizon</name>
    <dbReference type="NCBI Taxonomy" id="34254"/>
    <lineage>
        <taxon>Eukaryota</taxon>
        <taxon>Viridiplantae</taxon>
        <taxon>Streptophyta</taxon>
        <taxon>Embryophyta</taxon>
        <taxon>Tracheophyta</taxon>
        <taxon>Spermatophyta</taxon>
        <taxon>Magnoliopsida</taxon>
        <taxon>eudicotyledons</taxon>
        <taxon>Gunneridae</taxon>
        <taxon>Pentapetalae</taxon>
        <taxon>asterids</taxon>
        <taxon>lamiids</taxon>
        <taxon>Boraginales</taxon>
        <taxon>Boraginaceae</taxon>
        <taxon>Boraginoideae</taxon>
        <taxon>Lithospermeae</taxon>
        <taxon>Lithospermum</taxon>
    </lineage>
</organism>
<dbReference type="PANTHER" id="PTHR33116:SF86">
    <property type="entry name" value="REVERSE TRANSCRIPTASE DOMAIN-CONTAINING PROTEIN"/>
    <property type="match status" value="1"/>
</dbReference>
<evidence type="ECO:0000313" key="2">
    <source>
        <dbReference type="Proteomes" id="UP001454036"/>
    </source>
</evidence>
<gene>
    <name evidence="1" type="ORF">LIER_28352</name>
</gene>
<proteinExistence type="predicted"/>
<dbReference type="Proteomes" id="UP001454036">
    <property type="component" value="Unassembled WGS sequence"/>
</dbReference>
<accession>A0AAV3RIV4</accession>
<evidence type="ECO:0000313" key="1">
    <source>
        <dbReference type="EMBL" id="GAA0175108.1"/>
    </source>
</evidence>
<dbReference type="EMBL" id="BAABME010009403">
    <property type="protein sequence ID" value="GAA0175108.1"/>
    <property type="molecule type" value="Genomic_DNA"/>
</dbReference>
<evidence type="ECO:0008006" key="3">
    <source>
        <dbReference type="Google" id="ProtNLM"/>
    </source>
</evidence>